<evidence type="ECO:0000313" key="9">
    <source>
        <dbReference type="Proteomes" id="UP000093928"/>
    </source>
</evidence>
<dbReference type="InterPro" id="IPR038468">
    <property type="entry name" value="MmpS_C"/>
</dbReference>
<comment type="caution">
    <text evidence="8">The sequence shown here is derived from an EMBL/GenBank/DDBJ whole genome shotgun (WGS) entry which is preliminary data.</text>
</comment>
<organism evidence="8 9">
    <name type="scientific">Mycobacterium asiaticum</name>
    <dbReference type="NCBI Taxonomy" id="1790"/>
    <lineage>
        <taxon>Bacteria</taxon>
        <taxon>Bacillati</taxon>
        <taxon>Actinomycetota</taxon>
        <taxon>Actinomycetes</taxon>
        <taxon>Mycobacteriales</taxon>
        <taxon>Mycobacteriaceae</taxon>
        <taxon>Mycobacterium</taxon>
    </lineage>
</organism>
<accession>A0A1A3NV19</accession>
<comment type="subcellular location">
    <subcellularLocation>
        <location evidence="1">Cell membrane</location>
    </subcellularLocation>
</comment>
<dbReference type="RefSeq" id="WP_065144729.1">
    <property type="nucleotide sequence ID" value="NZ_LZLS01000132.1"/>
</dbReference>
<protein>
    <recommendedName>
        <fullName evidence="10">Transport acessory protein MmpS</fullName>
    </recommendedName>
</protein>
<dbReference type="EMBL" id="LZLS01000132">
    <property type="protein sequence ID" value="OBK25833.1"/>
    <property type="molecule type" value="Genomic_DNA"/>
</dbReference>
<proteinExistence type="inferred from homology"/>
<dbReference type="AlphaFoldDB" id="A0A1A3NV19"/>
<evidence type="ECO:0000256" key="1">
    <source>
        <dbReference type="ARBA" id="ARBA00004236"/>
    </source>
</evidence>
<feature type="transmembrane region" description="Helical" evidence="7">
    <location>
        <begin position="6"/>
        <end position="24"/>
    </location>
</feature>
<keyword evidence="6 7" id="KW-0472">Membrane</keyword>
<evidence type="ECO:0000313" key="8">
    <source>
        <dbReference type="EMBL" id="OBK25833.1"/>
    </source>
</evidence>
<evidence type="ECO:0000256" key="6">
    <source>
        <dbReference type="ARBA" id="ARBA00023136"/>
    </source>
</evidence>
<dbReference type="Pfam" id="PF05423">
    <property type="entry name" value="Mycobact_memb"/>
    <property type="match status" value="1"/>
</dbReference>
<sequence length="139" mass="14974">MKRGWIVLVIALVIAVAAFCVLRLRTVFGEHDNRGITSGGADDIKPFNPKKVVYEVYGPPGSVADINYLDINAQPQKASHVPLPWTLSVVTTLPSVSVNVIAQVNTDQVGCRIIVNDEVKDERSASGVNAQTFCIVKSA</sequence>
<dbReference type="GO" id="GO:0005886">
    <property type="term" value="C:plasma membrane"/>
    <property type="evidence" value="ECO:0007669"/>
    <property type="project" value="UniProtKB-SubCell"/>
</dbReference>
<evidence type="ECO:0000256" key="2">
    <source>
        <dbReference type="ARBA" id="ARBA00007531"/>
    </source>
</evidence>
<evidence type="ECO:0008006" key="10">
    <source>
        <dbReference type="Google" id="ProtNLM"/>
    </source>
</evidence>
<name>A0A1A3NV19_MYCAS</name>
<comment type="similarity">
    <text evidence="2">Belongs to the MmpS family.</text>
</comment>
<gene>
    <name evidence="8" type="ORF">A5634_25785</name>
</gene>
<evidence type="ECO:0000256" key="3">
    <source>
        <dbReference type="ARBA" id="ARBA00022475"/>
    </source>
</evidence>
<evidence type="ECO:0000256" key="4">
    <source>
        <dbReference type="ARBA" id="ARBA00022692"/>
    </source>
</evidence>
<dbReference type="Gene3D" id="2.60.40.2880">
    <property type="entry name" value="MmpS1-5, C-terminal soluble domain"/>
    <property type="match status" value="1"/>
</dbReference>
<evidence type="ECO:0000256" key="7">
    <source>
        <dbReference type="SAM" id="Phobius"/>
    </source>
</evidence>
<dbReference type="InterPro" id="IPR008693">
    <property type="entry name" value="MmpS"/>
</dbReference>
<dbReference type="OrthoDB" id="3398257at2"/>
<dbReference type="Proteomes" id="UP000093928">
    <property type="component" value="Unassembled WGS sequence"/>
</dbReference>
<keyword evidence="3" id="KW-1003">Cell membrane</keyword>
<keyword evidence="4 7" id="KW-0812">Transmembrane</keyword>
<reference evidence="8 9" key="1">
    <citation type="submission" date="2016-06" db="EMBL/GenBank/DDBJ databases">
        <authorList>
            <person name="Kjaerup R.B."/>
            <person name="Dalgaard T.S."/>
            <person name="Juul-Madsen H.R."/>
        </authorList>
    </citation>
    <scope>NUCLEOTIDE SEQUENCE [LARGE SCALE GENOMIC DNA]</scope>
    <source>
        <strain evidence="8 9">1165133.8</strain>
    </source>
</reference>
<keyword evidence="5 7" id="KW-1133">Transmembrane helix</keyword>
<evidence type="ECO:0000256" key="5">
    <source>
        <dbReference type="ARBA" id="ARBA00022989"/>
    </source>
</evidence>